<reference evidence="2" key="2">
    <citation type="journal article" date="2022" name="Hortic Res">
        <title>The genome of Dioscorea zingiberensis sheds light on the biosynthesis, origin and evolution of the medicinally important diosgenin saponins.</title>
        <authorList>
            <person name="Li Y."/>
            <person name="Tan C."/>
            <person name="Li Z."/>
            <person name="Guo J."/>
            <person name="Li S."/>
            <person name="Chen X."/>
            <person name="Wang C."/>
            <person name="Dai X."/>
            <person name="Yang H."/>
            <person name="Song W."/>
            <person name="Hou L."/>
            <person name="Xu J."/>
            <person name="Tong Z."/>
            <person name="Xu A."/>
            <person name="Yuan X."/>
            <person name="Wang W."/>
            <person name="Yang Q."/>
            <person name="Chen L."/>
            <person name="Sun Z."/>
            <person name="Wang K."/>
            <person name="Pan B."/>
            <person name="Chen J."/>
            <person name="Bao Y."/>
            <person name="Liu F."/>
            <person name="Qi X."/>
            <person name="Gang D.R."/>
            <person name="Wen J."/>
            <person name="Li J."/>
        </authorList>
    </citation>
    <scope>NUCLEOTIDE SEQUENCE</scope>
    <source>
        <strain evidence="2">Dzin_1.0</strain>
    </source>
</reference>
<dbReference type="Proteomes" id="UP001085076">
    <property type="component" value="Miscellaneous, Linkage group lg01"/>
</dbReference>
<feature type="compositionally biased region" description="Polar residues" evidence="1">
    <location>
        <begin position="116"/>
        <end position="127"/>
    </location>
</feature>
<proteinExistence type="predicted"/>
<organism evidence="2 3">
    <name type="scientific">Dioscorea zingiberensis</name>
    <dbReference type="NCBI Taxonomy" id="325984"/>
    <lineage>
        <taxon>Eukaryota</taxon>
        <taxon>Viridiplantae</taxon>
        <taxon>Streptophyta</taxon>
        <taxon>Embryophyta</taxon>
        <taxon>Tracheophyta</taxon>
        <taxon>Spermatophyta</taxon>
        <taxon>Magnoliopsida</taxon>
        <taxon>Liliopsida</taxon>
        <taxon>Dioscoreales</taxon>
        <taxon>Dioscoreaceae</taxon>
        <taxon>Dioscorea</taxon>
    </lineage>
</organism>
<evidence type="ECO:0000256" key="1">
    <source>
        <dbReference type="SAM" id="MobiDB-lite"/>
    </source>
</evidence>
<dbReference type="Gene3D" id="2.60.120.330">
    <property type="entry name" value="B-lactam Antibiotic, Isopenicillin N Synthase, Chain"/>
    <property type="match status" value="1"/>
</dbReference>
<gene>
    <name evidence="2" type="ORF">J5N97_004915</name>
</gene>
<dbReference type="AlphaFoldDB" id="A0A9D5D8V3"/>
<accession>A0A9D5D8V3</accession>
<name>A0A9D5D8V3_9LILI</name>
<keyword evidence="3" id="KW-1185">Reference proteome</keyword>
<evidence type="ECO:0000313" key="2">
    <source>
        <dbReference type="EMBL" id="KAJ0986559.1"/>
    </source>
</evidence>
<sequence length="150" mass="16886">MTLDDPDTENIDWESTFFLRHLPTSNLSEIPDLSDDYRKMMKEFAVKLEKVAEGLLELLCENLGLEKRYLKNAFHGSKGPTFWDKGEQLPALPAPRPHQGPQSPHRRRRPHPSSSKMTKSAASNSSKMAIGSTCRHSAIPLSSTLATNWK</sequence>
<dbReference type="InterPro" id="IPR027443">
    <property type="entry name" value="IPNS-like_sf"/>
</dbReference>
<comment type="caution">
    <text evidence="2">The sequence shown here is derived from an EMBL/GenBank/DDBJ whole genome shotgun (WGS) entry which is preliminary data.</text>
</comment>
<dbReference type="SUPFAM" id="SSF51197">
    <property type="entry name" value="Clavaminate synthase-like"/>
    <property type="match status" value="1"/>
</dbReference>
<dbReference type="EMBL" id="JAGGNH010000001">
    <property type="protein sequence ID" value="KAJ0986559.1"/>
    <property type="molecule type" value="Genomic_DNA"/>
</dbReference>
<protein>
    <submittedName>
        <fullName evidence="2">Uncharacterized protein</fullName>
    </submittedName>
</protein>
<evidence type="ECO:0000313" key="3">
    <source>
        <dbReference type="Proteomes" id="UP001085076"/>
    </source>
</evidence>
<reference evidence="2" key="1">
    <citation type="submission" date="2021-03" db="EMBL/GenBank/DDBJ databases">
        <authorList>
            <person name="Li Z."/>
            <person name="Yang C."/>
        </authorList>
    </citation>
    <scope>NUCLEOTIDE SEQUENCE</scope>
    <source>
        <strain evidence="2">Dzin_1.0</strain>
        <tissue evidence="2">Leaf</tissue>
    </source>
</reference>
<feature type="region of interest" description="Disordered" evidence="1">
    <location>
        <begin position="81"/>
        <end position="133"/>
    </location>
</feature>
<dbReference type="OrthoDB" id="975708at2759"/>